<accession>A0ACB0F1F9</accession>
<reference evidence="1" key="1">
    <citation type="submission" date="2023-05" db="EMBL/GenBank/DDBJ databases">
        <authorList>
            <consortium name="ELIXIR-Norway"/>
        </authorList>
    </citation>
    <scope>NUCLEOTIDE SEQUENCE</scope>
</reference>
<dbReference type="EMBL" id="OX596087">
    <property type="protein sequence ID" value="CAI9706323.1"/>
    <property type="molecule type" value="Genomic_DNA"/>
</dbReference>
<protein>
    <submittedName>
        <fullName evidence="1">Uncharacterized protein</fullName>
    </submittedName>
</protein>
<dbReference type="Proteomes" id="UP001162501">
    <property type="component" value="Chromosome 3"/>
</dbReference>
<organism evidence="1 2">
    <name type="scientific">Rangifer tarandus platyrhynchus</name>
    <name type="common">Svalbard reindeer</name>
    <dbReference type="NCBI Taxonomy" id="3082113"/>
    <lineage>
        <taxon>Eukaryota</taxon>
        <taxon>Metazoa</taxon>
        <taxon>Chordata</taxon>
        <taxon>Craniata</taxon>
        <taxon>Vertebrata</taxon>
        <taxon>Euteleostomi</taxon>
        <taxon>Mammalia</taxon>
        <taxon>Eutheria</taxon>
        <taxon>Laurasiatheria</taxon>
        <taxon>Artiodactyla</taxon>
        <taxon>Ruminantia</taxon>
        <taxon>Pecora</taxon>
        <taxon>Cervidae</taxon>
        <taxon>Odocoileinae</taxon>
        <taxon>Rangifer</taxon>
    </lineage>
</organism>
<evidence type="ECO:0000313" key="1">
    <source>
        <dbReference type="EMBL" id="CAI9706323.1"/>
    </source>
</evidence>
<evidence type="ECO:0000313" key="2">
    <source>
        <dbReference type="Proteomes" id="UP001162501"/>
    </source>
</evidence>
<gene>
    <name evidence="1" type="ORF">MRATA1EN3_LOCUS17536</name>
</gene>
<sequence>MAALLRPARWLLRAAAAPYLPLSLRLFAGGPGRPHAALCLRAAGARPVAGGLLSQARLHSIAAEKKNYLQEEPTSSHRRNTSQFDWALMRLDNSVRRTGRIPKTLLQKVFDNTCHSGSPGGNQALLLLRSCGSLLPELKLSERTEFAHKIWDELQKLGTVYDVSHYNALLKVYLQNEYKFSPTDFLAKMEKANIQPNRVTYQRLIAAYCNMGDIEGASTILGFMKTKDLPVTEAVFSALVTGHARSGDMENAENILTVMKEAGIEPGPDTYLALLNAYAEKGDIDHVKQTLEKVEKSDLYLMDRDLLQIILSFSKAGYPHYVPEILEKITYERRYIPDTMNLILLLVTEKLEDTALQILLACPISREGSLNDFGSFFLRHCVTMDTPAEKLKDYCKKLKEAQLHMAPLQFTLQCALVAQKLDLAKVLMNALKEEGFPIRTHYFWPLLVGPQKEKNVQGIVEVLKGMHEIGVTPDQETYVNYVFPCFDSIKSVRAILQENGCPHDDNVFSQAELRSEAVNGNLDYILSFLESNTLPFSFASLRGSLILGFRRSMNINLWSKITELLYKDGRYCQEPPGPTEAVGYFLYNLIDSMRDSEVQAKEERLRQYFHQLKEMNVKIPENIYKGIRNLLDSYHVPELIKDVNMLVEREKTDSRKPSSSDLESKLEKLKAENQPIGDILKQLILMLCSEENMEKALELKAKYESDMVVGGYAALINLCCRHDNAEDALNLKREFDRLDSSAVLDTGKYVRLVKVLGKHGKLQDAINILKEMKEKDVLIKDATVLSFFHILNGAALRGETETVKQLHEAIVTLGLAKPSTTLSSPLVTLYLEKDDLPAALESTIDCYKKYKILPRIHDVLCKLIEKGETELIQKAMDFVSQEQGEMTMLYDLFFAFLQTGNYKEAKKIIETPGIRARPTRLQWFCDRCIANNQVETLEKLVELTQKLFECDRDQLYYSLLKLYKVNGDWQRADAVWNKMQEENIIPREKTLRLLAEILRNSNQEVPFDVPELWYEEEKDSPTSLPSPVEANLQKELLNACRRRRNKDAFNIFLTAKKQNIVFDNEAYARLINLLLVKDNSTQAMQVKDFAETHIKGFTLNDAANSLLIITQVRRDYLKDALTTLKTALDLDQIPSRLAVTRLIQACALKGDTESIHDIQKLVNGLEDSIGLSRMVFINNIALAQIKNNNIDVAIESIENMLTSENQTVDPQYFGLAYLFRKVIEGQLEPALEKISIMAERLANQFAVYKPVTDLFLQLVDSGKVDDARALLQRCGAIAEQIPIFLVFCIRNSQRSGKAPAMKSLLELIPELIDKEEAYTCLMKSYVLDNDVASAKALYESLTAKNVKFNDLFLKRYAVLLKNAGESVPFTEPPESFEFYAKQLKESKETHL</sequence>
<proteinExistence type="predicted"/>
<name>A0ACB0F1F9_RANTA</name>